<reference evidence="14 16" key="2">
    <citation type="submission" date="2018-03" db="EMBL/GenBank/DDBJ databases">
        <title>Genomic Encyclopedia of Archaeal and Bacterial Type Strains, Phase II (KMG-II): from individual species to whole genera.</title>
        <authorList>
            <person name="Goeker M."/>
        </authorList>
    </citation>
    <scope>NUCLEOTIDE SEQUENCE [LARGE SCALE GENOMIC DNA]</scope>
    <source>
        <strain evidence="14 16">DSM 25227</strain>
    </source>
</reference>
<dbReference type="GO" id="GO:0016787">
    <property type="term" value="F:hydrolase activity"/>
    <property type="evidence" value="ECO:0007669"/>
    <property type="project" value="UniProtKB-UniRule"/>
</dbReference>
<dbReference type="InterPro" id="IPR011545">
    <property type="entry name" value="DEAD/DEAH_box_helicase_dom"/>
</dbReference>
<dbReference type="GO" id="GO:0006310">
    <property type="term" value="P:DNA recombination"/>
    <property type="evidence" value="ECO:0007669"/>
    <property type="project" value="InterPro"/>
</dbReference>
<name>A0A2Y9ACS0_9RHOB</name>
<dbReference type="SUPFAM" id="SSF52540">
    <property type="entry name" value="P-loop containing nucleoside triphosphate hydrolases"/>
    <property type="match status" value="2"/>
</dbReference>
<dbReference type="InterPro" id="IPR027785">
    <property type="entry name" value="UvrD-like_helicase_C"/>
</dbReference>
<sequence>MRMDGIEHDRTGEMGLLDRCISVDLEVDPSTARVFALAAVGAGEGPALISRPGRLDEALDRLEAQVAGAAHLIGHNVLRHDLAYLAAARPRLHGLADAPIDTLWLNPLAFPRNPYHRLVKHYQDGRLLSGAVNDPERDARLVFEVLQSQMGALRAMGDADRDAVAAYHVLCTLGDRAGGFDAVFREARNAERPSLKAAEAAIRRLLEGRACLHAVDEVVAGIEDAARGWPLAYALSWIGVAGGDSVMPPWVRMQFPEAARLVRELRDTACGDPACAWCRETADPVAALTRWFGFPAFRPEPVGEDGRPLQERIVDDGLKGRSLLGILPTGTGKSVCYQIPALAKFDRIGALTVVISPLVALMADQVAGMERAGITSAVTVNGMLSMPERQEALDRVRLGEAAMLIISPEQLRSVSVRSVLKQREVGLWVLDEAHCVSKWGHDFRPDYRYVGRFIREFSGDEAPAPVICLTATAKPDVIRDIRDHFRNRLGVELALRDGGASRTNLSFDVRETGKATKLSDILDAIEAGLPAEGASGAVVYCSTRGDTERVAAFLVERGMAAAHFHAGMTPDDKARVQEAFRVGELRVIAATNAFGMGVDKPDVRLVVHADIPGSLENYLQEAGRAGRDRDPANCVLLYARDDVERQFSLTARSRLARHEIGAILRALRGIDDRTRRSGTVVATPGEILRAEMERAFVRDDATDDTRVKTAVSWLEEAKLVSREENRVQVFPSSLLVRSVEEAERSLSAAGLTQTRHKALLGIIRHLMNAPADLGVSTDELSGASGLSHAKLSKAMSDLETLGLARNDMTMTAFVHLGTKDASTVRLAAASDLETALLSVMREAAPDADAEGLPLHLAEACQRLRDDGHSSARPDVIEKLLRGMVRDGRDEDGGTGNLRLRKASRNVLGIHLLRSWDVLERTAELRRQAAERLLAHLTGKLDQGARGKDLQVETTVGDMLAALNGDALLRASGVRDMGKLMGRTLLWLHEQGVVTLGKGLTVFHPAITVNVNPETRRQGFTQENFRPLEEHYEEQTIQTHVMAAYAERGLAGMAEAERLSTDYFAMDRDAFLRRWLPGRGPELRRRTTSASYRRIVEDLGNRTQQEIVADDREQTSVLVLAGPGSGKTRVLVHRIAYLLRVRREDPRGILVLSYNRHAAAEIRARLRHLVGDDARGVTVSTCHALAMRLVGASFAGEGATPDFDRVVLDAVRMLEGEGLGRAEAEAQRDALIQGYRWILVDEYQDVGPEEYALIAAVAGRSLEDPDRKLSLFAVGDDDQNIYAFAGASVDYIRRFEADYRARPSFLVENYRSTGAIVAASNAVIARAPDRMKATHAITVNAARAEDPPGGAMAEADPVGKGRVQRLDCPPDVAAHAAAAVDELMRLSRLDPDFRWDRCAVIAREWKRLAPVRSYAETLGIKVEMAGEEMPPVWRLREAQLLIDGLRKDRSAMLTVQDLLQLLNAQASNRWTELLAEGIADLARELGRAAMPAPDVVEWLAEWSRDTRGEQRGLLLTTAHRAKGLQFDHVVVLDGGWYKTSRGEDAEAPRRLFYVAMTRARRTLTATATGEHRFLDGVDGLLARPAAIDRARQATLAQTYEMPTLRSVDLGYAGRQRDGHPIHDAVAQARVGDALQLERRDRNWVILDQTGRVLGRMARAWFPPPGSRIVRATVGAVIRWRRVDSDPKFHPTFRRDVWETVLPEITFAAEVGLAQQERAARIE</sequence>
<dbReference type="GO" id="GO:0005524">
    <property type="term" value="F:ATP binding"/>
    <property type="evidence" value="ECO:0007669"/>
    <property type="project" value="UniProtKB-UniRule"/>
</dbReference>
<dbReference type="InterPro" id="IPR014016">
    <property type="entry name" value="UvrD-like_ATP-bd"/>
</dbReference>
<evidence type="ECO:0000256" key="3">
    <source>
        <dbReference type="ARBA" id="ARBA00022801"/>
    </source>
</evidence>
<dbReference type="Gene3D" id="3.40.50.300">
    <property type="entry name" value="P-loop containing nucleotide triphosphate hydrolases"/>
    <property type="match status" value="5"/>
</dbReference>
<dbReference type="PROSITE" id="PS51192">
    <property type="entry name" value="HELICASE_ATP_BIND_1"/>
    <property type="match status" value="1"/>
</dbReference>
<evidence type="ECO:0000256" key="8">
    <source>
        <dbReference type="ARBA" id="ARBA00034617"/>
    </source>
</evidence>
<keyword evidence="3 10" id="KW-0378">Hydrolase</keyword>
<dbReference type="InterPro" id="IPR004589">
    <property type="entry name" value="DNA_helicase_ATP-dep_RecQ"/>
</dbReference>
<dbReference type="NCBIfam" id="TIGR00614">
    <property type="entry name" value="recQ_fam"/>
    <property type="match status" value="1"/>
</dbReference>
<evidence type="ECO:0000256" key="7">
    <source>
        <dbReference type="ARBA" id="ARBA00023235"/>
    </source>
</evidence>
<evidence type="ECO:0000256" key="6">
    <source>
        <dbReference type="ARBA" id="ARBA00023125"/>
    </source>
</evidence>
<dbReference type="CDD" id="cd18018">
    <property type="entry name" value="DEXHc_RecQ4-like"/>
    <property type="match status" value="1"/>
</dbReference>
<dbReference type="SMART" id="SM00487">
    <property type="entry name" value="DEXDc"/>
    <property type="match status" value="1"/>
</dbReference>
<dbReference type="SMART" id="SM00490">
    <property type="entry name" value="HELICc"/>
    <property type="match status" value="1"/>
</dbReference>
<keyword evidence="2 10" id="KW-0547">Nucleotide-binding</keyword>
<proteinExistence type="inferred from homology"/>
<dbReference type="CDD" id="cd17932">
    <property type="entry name" value="DEXQc_UvrD"/>
    <property type="match status" value="1"/>
</dbReference>
<dbReference type="RefSeq" id="WP_245947310.1">
    <property type="nucleotide sequence ID" value="NZ_QGDJ01000002.1"/>
</dbReference>
<dbReference type="InterPro" id="IPR012337">
    <property type="entry name" value="RNaseH-like_sf"/>
</dbReference>
<evidence type="ECO:0000313" key="17">
    <source>
        <dbReference type="Proteomes" id="UP000251571"/>
    </source>
</evidence>
<comment type="catalytic activity">
    <reaction evidence="8">
        <text>Couples ATP hydrolysis with the unwinding of duplex DNA by translocating in the 3'-5' direction.</text>
        <dbReference type="EC" id="5.6.2.4"/>
    </reaction>
</comment>
<dbReference type="SUPFAM" id="SSF53098">
    <property type="entry name" value="Ribonuclease H-like"/>
    <property type="match status" value="1"/>
</dbReference>
<feature type="domain" description="Helicase C-terminal" evidence="12">
    <location>
        <begin position="517"/>
        <end position="671"/>
    </location>
</feature>
<dbReference type="GO" id="GO:0005694">
    <property type="term" value="C:chromosome"/>
    <property type="evidence" value="ECO:0007669"/>
    <property type="project" value="TreeGrafter"/>
</dbReference>
<keyword evidence="4 10" id="KW-0347">Helicase</keyword>
<evidence type="ECO:0000259" key="12">
    <source>
        <dbReference type="PROSITE" id="PS51194"/>
    </source>
</evidence>
<dbReference type="PANTHER" id="PTHR13710">
    <property type="entry name" value="DNA HELICASE RECQ FAMILY MEMBER"/>
    <property type="match status" value="1"/>
</dbReference>
<dbReference type="Pfam" id="PF13245">
    <property type="entry name" value="AAA_19"/>
    <property type="match status" value="1"/>
</dbReference>
<evidence type="ECO:0000256" key="1">
    <source>
        <dbReference type="ARBA" id="ARBA00005446"/>
    </source>
</evidence>
<dbReference type="GO" id="GO:0006281">
    <property type="term" value="P:DNA repair"/>
    <property type="evidence" value="ECO:0007669"/>
    <property type="project" value="TreeGrafter"/>
</dbReference>
<evidence type="ECO:0000313" key="15">
    <source>
        <dbReference type="EMBL" id="SSA42005.1"/>
    </source>
</evidence>
<evidence type="ECO:0000256" key="9">
    <source>
        <dbReference type="ARBA" id="ARBA00034808"/>
    </source>
</evidence>
<evidence type="ECO:0000313" key="14">
    <source>
        <dbReference type="EMBL" id="PWJ21399.1"/>
    </source>
</evidence>
<dbReference type="Gene3D" id="1.10.486.10">
    <property type="entry name" value="PCRA, domain 4"/>
    <property type="match status" value="1"/>
</dbReference>
<evidence type="ECO:0000256" key="5">
    <source>
        <dbReference type="ARBA" id="ARBA00022840"/>
    </source>
</evidence>
<evidence type="ECO:0000313" key="16">
    <source>
        <dbReference type="Proteomes" id="UP000245839"/>
    </source>
</evidence>
<organism evidence="15 17">
    <name type="scientific">Jannaschia seohaensis</name>
    <dbReference type="NCBI Taxonomy" id="475081"/>
    <lineage>
        <taxon>Bacteria</taxon>
        <taxon>Pseudomonadati</taxon>
        <taxon>Pseudomonadota</taxon>
        <taxon>Alphaproteobacteria</taxon>
        <taxon>Rhodobacterales</taxon>
        <taxon>Roseobacteraceae</taxon>
        <taxon>Jannaschia</taxon>
    </lineage>
</organism>
<dbReference type="GO" id="GO:0043138">
    <property type="term" value="F:3'-5' DNA helicase activity"/>
    <property type="evidence" value="ECO:0007669"/>
    <property type="project" value="UniProtKB-EC"/>
</dbReference>
<dbReference type="Proteomes" id="UP000245839">
    <property type="component" value="Unassembled WGS sequence"/>
</dbReference>
<evidence type="ECO:0000259" key="13">
    <source>
        <dbReference type="PROSITE" id="PS51198"/>
    </source>
</evidence>
<dbReference type="EC" id="5.6.2.4" evidence="9"/>
<dbReference type="PROSITE" id="PS51194">
    <property type="entry name" value="HELICASE_CTER"/>
    <property type="match status" value="1"/>
</dbReference>
<evidence type="ECO:0000256" key="2">
    <source>
        <dbReference type="ARBA" id="ARBA00022741"/>
    </source>
</evidence>
<keyword evidence="5 10" id="KW-0067">ATP-binding</keyword>
<protein>
    <recommendedName>
        <fullName evidence="9">DNA 3'-5' helicase</fullName>
        <ecNumber evidence="9">5.6.2.4</ecNumber>
    </recommendedName>
</protein>
<dbReference type="EMBL" id="UETC01000002">
    <property type="protein sequence ID" value="SSA42005.1"/>
    <property type="molecule type" value="Genomic_DNA"/>
</dbReference>
<evidence type="ECO:0000256" key="4">
    <source>
        <dbReference type="ARBA" id="ARBA00022806"/>
    </source>
</evidence>
<evidence type="ECO:0000259" key="11">
    <source>
        <dbReference type="PROSITE" id="PS51192"/>
    </source>
</evidence>
<keyword evidence="16" id="KW-1185">Reference proteome</keyword>
<dbReference type="GO" id="GO:0009378">
    <property type="term" value="F:four-way junction helicase activity"/>
    <property type="evidence" value="ECO:0007669"/>
    <property type="project" value="TreeGrafter"/>
</dbReference>
<dbReference type="GO" id="GO:0003677">
    <property type="term" value="F:DNA binding"/>
    <property type="evidence" value="ECO:0007669"/>
    <property type="project" value="UniProtKB-KW"/>
</dbReference>
<dbReference type="InterPro" id="IPR001650">
    <property type="entry name" value="Helicase_C-like"/>
</dbReference>
<dbReference type="EMBL" id="QGDJ01000002">
    <property type="protein sequence ID" value="PWJ21399.1"/>
    <property type="molecule type" value="Genomic_DNA"/>
</dbReference>
<dbReference type="PANTHER" id="PTHR13710:SF105">
    <property type="entry name" value="ATP-DEPENDENT DNA HELICASE Q1"/>
    <property type="match status" value="1"/>
</dbReference>
<feature type="domain" description="UvrD-like helicase ATP-binding" evidence="13">
    <location>
        <begin position="1099"/>
        <end position="1312"/>
    </location>
</feature>
<keyword evidence="6" id="KW-0238">DNA-binding</keyword>
<feature type="binding site" evidence="10">
    <location>
        <begin position="1120"/>
        <end position="1127"/>
    </location>
    <ligand>
        <name>ATP</name>
        <dbReference type="ChEBI" id="CHEBI:30616"/>
    </ligand>
</feature>
<reference evidence="15 17" key="1">
    <citation type="submission" date="2016-10" db="EMBL/GenBank/DDBJ databases">
        <authorList>
            <person name="Cai Z."/>
        </authorList>
    </citation>
    <scope>NUCLEOTIDE SEQUENCE [LARGE SCALE GENOMIC DNA]</scope>
    <source>
        <strain evidence="15 17">DSM 25227</strain>
    </source>
</reference>
<feature type="domain" description="Helicase ATP-binding" evidence="11">
    <location>
        <begin position="314"/>
        <end position="491"/>
    </location>
</feature>
<dbReference type="Pfam" id="PF00270">
    <property type="entry name" value="DEAD"/>
    <property type="match status" value="1"/>
</dbReference>
<dbReference type="InterPro" id="IPR014001">
    <property type="entry name" value="Helicase_ATP-bd"/>
</dbReference>
<dbReference type="PROSITE" id="PS51198">
    <property type="entry name" value="UVRD_HELICASE_ATP_BIND"/>
    <property type="match status" value="1"/>
</dbReference>
<evidence type="ECO:0000256" key="10">
    <source>
        <dbReference type="PROSITE-ProRule" id="PRU00560"/>
    </source>
</evidence>
<dbReference type="InterPro" id="IPR027417">
    <property type="entry name" value="P-loop_NTPase"/>
</dbReference>
<dbReference type="Pfam" id="PF00271">
    <property type="entry name" value="Helicase_C"/>
    <property type="match status" value="1"/>
</dbReference>
<keyword evidence="7" id="KW-0413">Isomerase</keyword>
<accession>A0A2Y9ACS0</accession>
<dbReference type="GO" id="GO:0005737">
    <property type="term" value="C:cytoplasm"/>
    <property type="evidence" value="ECO:0007669"/>
    <property type="project" value="TreeGrafter"/>
</dbReference>
<dbReference type="Pfam" id="PF13538">
    <property type="entry name" value="UvrD_C_2"/>
    <property type="match status" value="1"/>
</dbReference>
<dbReference type="Proteomes" id="UP000251571">
    <property type="component" value="Unassembled WGS sequence"/>
</dbReference>
<gene>
    <name evidence="14" type="ORF">BCF38_102652</name>
    <name evidence="15" type="ORF">SAMN05421539_102652</name>
</gene>
<comment type="similarity">
    <text evidence="1">Belongs to the helicase family. RecQ subfamily.</text>
</comment>